<evidence type="ECO:0000313" key="11">
    <source>
        <dbReference type="Proteomes" id="UP000198775"/>
    </source>
</evidence>
<keyword evidence="5" id="KW-0378">Hydrolase</keyword>
<gene>
    <name evidence="10" type="ORF">SAMN05216388_1005202</name>
</gene>
<keyword evidence="6 8" id="KW-1133">Transmembrane helix</keyword>
<organism evidence="10 11">
    <name type="scientific">Halorientalis persicus</name>
    <dbReference type="NCBI Taxonomy" id="1367881"/>
    <lineage>
        <taxon>Archaea</taxon>
        <taxon>Methanobacteriati</taxon>
        <taxon>Methanobacteriota</taxon>
        <taxon>Stenosarchaea group</taxon>
        <taxon>Halobacteria</taxon>
        <taxon>Halobacteriales</taxon>
        <taxon>Haloarculaceae</taxon>
        <taxon>Halorientalis</taxon>
    </lineage>
</organism>
<feature type="transmembrane region" description="Helical" evidence="8">
    <location>
        <begin position="151"/>
        <end position="174"/>
    </location>
</feature>
<dbReference type="Proteomes" id="UP000198775">
    <property type="component" value="Unassembled WGS sequence"/>
</dbReference>
<feature type="transmembrane region" description="Helical" evidence="8">
    <location>
        <begin position="16"/>
        <end position="35"/>
    </location>
</feature>
<dbReference type="GO" id="GO:0006508">
    <property type="term" value="P:proteolysis"/>
    <property type="evidence" value="ECO:0007669"/>
    <property type="project" value="UniProtKB-KW"/>
</dbReference>
<dbReference type="SUPFAM" id="SSF144091">
    <property type="entry name" value="Rhomboid-like"/>
    <property type="match status" value="1"/>
</dbReference>
<feature type="transmembrane region" description="Helical" evidence="8">
    <location>
        <begin position="86"/>
        <end position="106"/>
    </location>
</feature>
<feature type="transmembrane region" description="Helical" evidence="8">
    <location>
        <begin position="181"/>
        <end position="203"/>
    </location>
</feature>
<comment type="subcellular location">
    <subcellularLocation>
        <location evidence="1">Membrane</location>
        <topology evidence="1">Multi-pass membrane protein</topology>
    </subcellularLocation>
</comment>
<reference evidence="11" key="1">
    <citation type="submission" date="2016-10" db="EMBL/GenBank/DDBJ databases">
        <authorList>
            <person name="Varghese N."/>
            <person name="Submissions S."/>
        </authorList>
    </citation>
    <scope>NUCLEOTIDE SEQUENCE [LARGE SCALE GENOMIC DNA]</scope>
    <source>
        <strain evidence="11">IBRC-M 10043</strain>
    </source>
</reference>
<evidence type="ECO:0000256" key="6">
    <source>
        <dbReference type="ARBA" id="ARBA00022989"/>
    </source>
</evidence>
<evidence type="ECO:0000256" key="4">
    <source>
        <dbReference type="ARBA" id="ARBA00022692"/>
    </source>
</evidence>
<dbReference type="OrthoDB" id="205691at2157"/>
<dbReference type="AlphaFoldDB" id="A0A1H8JX94"/>
<evidence type="ECO:0000256" key="1">
    <source>
        <dbReference type="ARBA" id="ARBA00004141"/>
    </source>
</evidence>
<dbReference type="GO" id="GO:0004252">
    <property type="term" value="F:serine-type endopeptidase activity"/>
    <property type="evidence" value="ECO:0007669"/>
    <property type="project" value="InterPro"/>
</dbReference>
<dbReference type="InterPro" id="IPR035952">
    <property type="entry name" value="Rhomboid-like_sf"/>
</dbReference>
<evidence type="ECO:0000256" key="8">
    <source>
        <dbReference type="SAM" id="Phobius"/>
    </source>
</evidence>
<name>A0A1H8JX94_9EURY</name>
<proteinExistence type="inferred from homology"/>
<keyword evidence="11" id="KW-1185">Reference proteome</keyword>
<sequence length="560" mass="60247">MGAGVLQIGLLRSIPWWLWAAVVLVSVLVSLGITLRFERPQGRWAHTLRRRFVLGIPWGTLLTVAAVAAFYLVVQAGYEHPRKPLMIPFVSWSYFYPLGIVTSPFAHSGLDHVSSNLVGTLTFMPVAEYAWGHFPRQRGSQSFARLRDNPFVRILAVPATAIAVGLISGVFSFGPTIGFSGVVFAIAGFALVSYPITSILVFLGARIVDLAVRAATDPFTVSQAREVFVTPGWANIAIQGHLYGFLVGIALGGYLAVRRDRLPSPARLWLAVLIFAVLQGLWQLYTPVAGGRFVLYRAVGVAVIFLLAALVASGIGEYGDRMLLSSIALPLTERSITADLRTRELAGIVLGAIVVAFSLTAVWTGLFVLDDGVDGEISVDGYEVTYAEGITDEYASSFAVGPFGDGGRINTSGVVVTSESREIFYTTVGKRELAARGSVTMVLGSPGRYERVVANRTAWNPVGNDSVYTVSLSHDDTRRLAFTSNPSTVEPRIAGRRIVLAPADRQFELAVVTSNETLGETRVPSVGTNVSAGGLRFNRTASGSLFAFTNDTRVRIAGRG</sequence>
<evidence type="ECO:0000259" key="9">
    <source>
        <dbReference type="Pfam" id="PF01694"/>
    </source>
</evidence>
<dbReference type="PANTHER" id="PTHR43066:SF1">
    <property type="entry name" value="RHOMBOID PROTEIN 2"/>
    <property type="match status" value="1"/>
</dbReference>
<dbReference type="EMBL" id="FOCX01000005">
    <property type="protein sequence ID" value="SEN85231.1"/>
    <property type="molecule type" value="Genomic_DNA"/>
</dbReference>
<feature type="transmembrane region" description="Helical" evidence="8">
    <location>
        <begin position="345"/>
        <end position="369"/>
    </location>
</feature>
<protein>
    <submittedName>
        <fullName evidence="10">Membrane associated serine protease, rhomboid family</fullName>
    </submittedName>
</protein>
<feature type="transmembrane region" description="Helical" evidence="8">
    <location>
        <begin position="113"/>
        <end position="131"/>
    </location>
</feature>
<feature type="transmembrane region" description="Helical" evidence="8">
    <location>
        <begin position="236"/>
        <end position="256"/>
    </location>
</feature>
<dbReference type="Pfam" id="PF01694">
    <property type="entry name" value="Rhomboid"/>
    <property type="match status" value="1"/>
</dbReference>
<dbReference type="RefSeq" id="WP_092658947.1">
    <property type="nucleotide sequence ID" value="NZ_FOCX01000005.1"/>
</dbReference>
<evidence type="ECO:0000256" key="7">
    <source>
        <dbReference type="ARBA" id="ARBA00023136"/>
    </source>
</evidence>
<dbReference type="PANTHER" id="PTHR43066">
    <property type="entry name" value="RHOMBOID-RELATED PROTEIN"/>
    <property type="match status" value="1"/>
</dbReference>
<evidence type="ECO:0000256" key="3">
    <source>
        <dbReference type="ARBA" id="ARBA00022670"/>
    </source>
</evidence>
<feature type="transmembrane region" description="Helical" evidence="8">
    <location>
        <begin position="268"/>
        <end position="288"/>
    </location>
</feature>
<keyword evidence="4 8" id="KW-0812">Transmembrane</keyword>
<evidence type="ECO:0000256" key="5">
    <source>
        <dbReference type="ARBA" id="ARBA00022801"/>
    </source>
</evidence>
<comment type="similarity">
    <text evidence="2">Belongs to the peptidase S54 family.</text>
</comment>
<evidence type="ECO:0000256" key="2">
    <source>
        <dbReference type="ARBA" id="ARBA00009045"/>
    </source>
</evidence>
<accession>A0A1H8JX94</accession>
<dbReference type="InterPro" id="IPR022764">
    <property type="entry name" value="Peptidase_S54_rhomboid_dom"/>
</dbReference>
<keyword evidence="7 8" id="KW-0472">Membrane</keyword>
<keyword evidence="3 10" id="KW-0645">Protease</keyword>
<feature type="transmembrane region" description="Helical" evidence="8">
    <location>
        <begin position="56"/>
        <end position="74"/>
    </location>
</feature>
<evidence type="ECO:0000313" key="10">
    <source>
        <dbReference type="EMBL" id="SEN85231.1"/>
    </source>
</evidence>
<dbReference type="GO" id="GO:0016020">
    <property type="term" value="C:membrane"/>
    <property type="evidence" value="ECO:0007669"/>
    <property type="project" value="UniProtKB-SubCell"/>
</dbReference>
<feature type="domain" description="Peptidase S54 rhomboid" evidence="9">
    <location>
        <begin position="100"/>
        <end position="255"/>
    </location>
</feature>
<dbReference type="Gene3D" id="1.20.1540.10">
    <property type="entry name" value="Rhomboid-like"/>
    <property type="match status" value="1"/>
</dbReference>
<feature type="transmembrane region" description="Helical" evidence="8">
    <location>
        <begin position="294"/>
        <end position="315"/>
    </location>
</feature>